<dbReference type="AlphaFoldDB" id="A0A6G1IET4"/>
<evidence type="ECO:0000256" key="2">
    <source>
        <dbReference type="ARBA" id="ARBA00023002"/>
    </source>
</evidence>
<proteinExistence type="inferred from homology"/>
<feature type="domain" description="FAD-binding PCMH-type" evidence="4">
    <location>
        <begin position="118"/>
        <end position="296"/>
    </location>
</feature>
<evidence type="ECO:0000256" key="1">
    <source>
        <dbReference type="ARBA" id="ARBA00005466"/>
    </source>
</evidence>
<dbReference type="PANTHER" id="PTHR13878">
    <property type="entry name" value="GULONOLACTONE OXIDASE"/>
    <property type="match status" value="1"/>
</dbReference>
<organism evidence="5 6">
    <name type="scientific">Lentithecium fluviatile CBS 122367</name>
    <dbReference type="NCBI Taxonomy" id="1168545"/>
    <lineage>
        <taxon>Eukaryota</taxon>
        <taxon>Fungi</taxon>
        <taxon>Dikarya</taxon>
        <taxon>Ascomycota</taxon>
        <taxon>Pezizomycotina</taxon>
        <taxon>Dothideomycetes</taxon>
        <taxon>Pleosporomycetidae</taxon>
        <taxon>Pleosporales</taxon>
        <taxon>Massarineae</taxon>
        <taxon>Lentitheciaceae</taxon>
        <taxon>Lentithecium</taxon>
    </lineage>
</organism>
<dbReference type="PANTHER" id="PTHR13878:SF91">
    <property type="entry name" value="FAD BINDING DOMAIN PROTEIN (AFU_ORTHOLOGUE AFUA_6G12070)-RELATED"/>
    <property type="match status" value="1"/>
</dbReference>
<dbReference type="OrthoDB" id="9983560at2759"/>
<dbReference type="Proteomes" id="UP000799291">
    <property type="component" value="Unassembled WGS sequence"/>
</dbReference>
<evidence type="ECO:0000313" key="5">
    <source>
        <dbReference type="EMBL" id="KAF2676483.1"/>
    </source>
</evidence>
<keyword evidence="3" id="KW-0732">Signal</keyword>
<evidence type="ECO:0000259" key="4">
    <source>
        <dbReference type="PROSITE" id="PS51387"/>
    </source>
</evidence>
<protein>
    <submittedName>
        <fullName evidence="5">FAD-binding domain-containing protein</fullName>
    </submittedName>
</protein>
<dbReference type="InterPro" id="IPR050432">
    <property type="entry name" value="FAD-linked_Oxidoreductases_BP"/>
</dbReference>
<dbReference type="Gene3D" id="3.30.465.10">
    <property type="match status" value="2"/>
</dbReference>
<dbReference type="InterPro" id="IPR016169">
    <property type="entry name" value="FAD-bd_PCMH_sub2"/>
</dbReference>
<evidence type="ECO:0000313" key="6">
    <source>
        <dbReference type="Proteomes" id="UP000799291"/>
    </source>
</evidence>
<name>A0A6G1IET4_9PLEO</name>
<comment type="similarity">
    <text evidence="1">Belongs to the oxygen-dependent FAD-linked oxidoreductase family.</text>
</comment>
<feature type="chain" id="PRO_5026253359" evidence="3">
    <location>
        <begin position="24"/>
        <end position="579"/>
    </location>
</feature>
<dbReference type="GO" id="GO:0016491">
    <property type="term" value="F:oxidoreductase activity"/>
    <property type="evidence" value="ECO:0007669"/>
    <property type="project" value="UniProtKB-KW"/>
</dbReference>
<dbReference type="InterPro" id="IPR006094">
    <property type="entry name" value="Oxid_FAD_bind_N"/>
</dbReference>
<dbReference type="EMBL" id="MU005634">
    <property type="protein sequence ID" value="KAF2676483.1"/>
    <property type="molecule type" value="Genomic_DNA"/>
</dbReference>
<dbReference type="InterPro" id="IPR012951">
    <property type="entry name" value="BBE"/>
</dbReference>
<evidence type="ECO:0000256" key="3">
    <source>
        <dbReference type="SAM" id="SignalP"/>
    </source>
</evidence>
<dbReference type="Pfam" id="PF01565">
    <property type="entry name" value="FAD_binding_4"/>
    <property type="match status" value="1"/>
</dbReference>
<dbReference type="GO" id="GO:0071949">
    <property type="term" value="F:FAD binding"/>
    <property type="evidence" value="ECO:0007669"/>
    <property type="project" value="InterPro"/>
</dbReference>
<dbReference type="PROSITE" id="PS51387">
    <property type="entry name" value="FAD_PCMH"/>
    <property type="match status" value="1"/>
</dbReference>
<feature type="signal peptide" evidence="3">
    <location>
        <begin position="1"/>
        <end position="23"/>
    </location>
</feature>
<gene>
    <name evidence="5" type="ORF">K458DRAFT_351732</name>
</gene>
<dbReference type="SUPFAM" id="SSF56176">
    <property type="entry name" value="FAD-binding/transporter-associated domain-like"/>
    <property type="match status" value="1"/>
</dbReference>
<accession>A0A6G1IET4</accession>
<reference evidence="5" key="1">
    <citation type="journal article" date="2020" name="Stud. Mycol.">
        <title>101 Dothideomycetes genomes: a test case for predicting lifestyles and emergence of pathogens.</title>
        <authorList>
            <person name="Haridas S."/>
            <person name="Albert R."/>
            <person name="Binder M."/>
            <person name="Bloem J."/>
            <person name="Labutti K."/>
            <person name="Salamov A."/>
            <person name="Andreopoulos B."/>
            <person name="Baker S."/>
            <person name="Barry K."/>
            <person name="Bills G."/>
            <person name="Bluhm B."/>
            <person name="Cannon C."/>
            <person name="Castanera R."/>
            <person name="Culley D."/>
            <person name="Daum C."/>
            <person name="Ezra D."/>
            <person name="Gonzalez J."/>
            <person name="Henrissat B."/>
            <person name="Kuo A."/>
            <person name="Liang C."/>
            <person name="Lipzen A."/>
            <person name="Lutzoni F."/>
            <person name="Magnuson J."/>
            <person name="Mondo S."/>
            <person name="Nolan M."/>
            <person name="Ohm R."/>
            <person name="Pangilinan J."/>
            <person name="Park H.-J."/>
            <person name="Ramirez L."/>
            <person name="Alfaro M."/>
            <person name="Sun H."/>
            <person name="Tritt A."/>
            <person name="Yoshinaga Y."/>
            <person name="Zwiers L.-H."/>
            <person name="Turgeon B."/>
            <person name="Goodwin S."/>
            <person name="Spatafora J."/>
            <person name="Crous P."/>
            <person name="Grigoriev I."/>
        </authorList>
    </citation>
    <scope>NUCLEOTIDE SEQUENCE</scope>
    <source>
        <strain evidence="5">CBS 122367</strain>
    </source>
</reference>
<sequence length="579" mass="61908">MVSALQTSLLLFSLLIFLQITVAANTTFTCRCMPGDVCWPSRSTWDRFNTTVDGRLIATVPQASVCHDPHYDEAACAVLKEGWDLTQTFYPHASEIMDPYSQNQSCDPFTSRSSPCQLGNYVAYSVNVSSAADVAAGLQFAQEHGLRAVIKNTGHDYLGKSTGRGAIALWTHNLKSQSFFNYSSSAYTGPAAKFGAGVQGYDILVAAAAHGLRIVSGDCATVGYAGGYLQGGGHSALSSTYGMAADQVLEWEVMTANGTRLIATPTQEADLYWALSGGGGGTYGVVLSVTVKAFKDGVMGGASLSFNTSSISDDTFWQAVTAFHASLPAIVDSGAGVLYSLEKTSFIIIPLTSPMSSKDDMSAILQPFVSALNQLEVPFSLTITSFPTYLEHFSTYLGPLPNGNPLINPIAYTLAGSLISRSVVENSTSNAAFTEVMRQSVQPGGGFMTGGIALKATHEVAGNDASSNAVLPAWRDAIVSVLAFAPWNYTGTLMANHAAQNYLVNVTVPALKAFSPDGGAYLNEANFLQSDWQHDFYGSNYDRLKSIKKRYDPEDLLYAVTAVGSEAWELRNDQRLCRT</sequence>
<dbReference type="InterPro" id="IPR036318">
    <property type="entry name" value="FAD-bd_PCMH-like_sf"/>
</dbReference>
<dbReference type="Pfam" id="PF08031">
    <property type="entry name" value="BBE"/>
    <property type="match status" value="1"/>
</dbReference>
<keyword evidence="2" id="KW-0560">Oxidoreductase</keyword>
<dbReference type="InterPro" id="IPR016166">
    <property type="entry name" value="FAD-bd_PCMH"/>
</dbReference>
<keyword evidence="6" id="KW-1185">Reference proteome</keyword>